<evidence type="ECO:0000256" key="1">
    <source>
        <dbReference type="SAM" id="MobiDB-lite"/>
    </source>
</evidence>
<dbReference type="PANTHER" id="PTHR38386">
    <property type="entry name" value="OS05G0426900 PROTEIN"/>
    <property type="match status" value="1"/>
</dbReference>
<sequence>MKLKRNSSVSSSSSSSAIKYAVNRAFSMGRSSSVTERYSKIHDQPLNSTSPFTATIDEGDDDNGSTVETLKRTRSVKQTKKSSSRGKILEGCSNNETRERLG</sequence>
<feature type="compositionally biased region" description="Basic residues" evidence="1">
    <location>
        <begin position="72"/>
        <end position="84"/>
    </location>
</feature>
<dbReference type="InParanoid" id="A0A7J7CD49"/>
<dbReference type="PANTHER" id="PTHR38386:SF6">
    <property type="entry name" value="OS05G0426900 PROTEIN"/>
    <property type="match status" value="1"/>
</dbReference>
<proteinExistence type="predicted"/>
<gene>
    <name evidence="2" type="ORF">HS088_TW18G00492</name>
</gene>
<protein>
    <submittedName>
        <fullName evidence="2">Uncharacterized protein</fullName>
    </submittedName>
</protein>
<keyword evidence="3" id="KW-1185">Reference proteome</keyword>
<name>A0A7J7CD49_TRIWF</name>
<dbReference type="AlphaFoldDB" id="A0A7J7CD49"/>
<evidence type="ECO:0000313" key="2">
    <source>
        <dbReference type="EMBL" id="KAF5731807.1"/>
    </source>
</evidence>
<organism evidence="2 3">
    <name type="scientific">Tripterygium wilfordii</name>
    <name type="common">Thunder God vine</name>
    <dbReference type="NCBI Taxonomy" id="458696"/>
    <lineage>
        <taxon>Eukaryota</taxon>
        <taxon>Viridiplantae</taxon>
        <taxon>Streptophyta</taxon>
        <taxon>Embryophyta</taxon>
        <taxon>Tracheophyta</taxon>
        <taxon>Spermatophyta</taxon>
        <taxon>Magnoliopsida</taxon>
        <taxon>eudicotyledons</taxon>
        <taxon>Gunneridae</taxon>
        <taxon>Pentapetalae</taxon>
        <taxon>rosids</taxon>
        <taxon>fabids</taxon>
        <taxon>Celastrales</taxon>
        <taxon>Celastraceae</taxon>
        <taxon>Tripterygium</taxon>
    </lineage>
</organism>
<evidence type="ECO:0000313" key="3">
    <source>
        <dbReference type="Proteomes" id="UP000593562"/>
    </source>
</evidence>
<reference evidence="2 3" key="1">
    <citation type="journal article" date="2020" name="Nat. Commun.">
        <title>Genome of Tripterygium wilfordii and identification of cytochrome P450 involved in triptolide biosynthesis.</title>
        <authorList>
            <person name="Tu L."/>
            <person name="Su P."/>
            <person name="Zhang Z."/>
            <person name="Gao L."/>
            <person name="Wang J."/>
            <person name="Hu T."/>
            <person name="Zhou J."/>
            <person name="Zhang Y."/>
            <person name="Zhao Y."/>
            <person name="Liu Y."/>
            <person name="Song Y."/>
            <person name="Tong Y."/>
            <person name="Lu Y."/>
            <person name="Yang J."/>
            <person name="Xu C."/>
            <person name="Jia M."/>
            <person name="Peters R.J."/>
            <person name="Huang L."/>
            <person name="Gao W."/>
        </authorList>
    </citation>
    <scope>NUCLEOTIDE SEQUENCE [LARGE SCALE GENOMIC DNA]</scope>
    <source>
        <strain evidence="3">cv. XIE 37</strain>
        <tissue evidence="2">Leaf</tissue>
    </source>
</reference>
<comment type="caution">
    <text evidence="2">The sequence shown here is derived from an EMBL/GenBank/DDBJ whole genome shotgun (WGS) entry which is preliminary data.</text>
</comment>
<feature type="region of interest" description="Disordered" evidence="1">
    <location>
        <begin position="37"/>
        <end position="102"/>
    </location>
</feature>
<dbReference type="Proteomes" id="UP000593562">
    <property type="component" value="Unassembled WGS sequence"/>
</dbReference>
<dbReference type="EMBL" id="JAAARO010000018">
    <property type="protein sequence ID" value="KAF5731807.1"/>
    <property type="molecule type" value="Genomic_DNA"/>
</dbReference>
<accession>A0A7J7CD49</accession>